<name>A0AAD5TXK5_9FUNG</name>
<proteinExistence type="predicted"/>
<dbReference type="AlphaFoldDB" id="A0AAD5TXK5"/>
<protein>
    <submittedName>
        <fullName evidence="1">Uncharacterized protein</fullName>
    </submittedName>
</protein>
<gene>
    <name evidence="1" type="ORF">HK099_006905</name>
</gene>
<evidence type="ECO:0000313" key="2">
    <source>
        <dbReference type="Proteomes" id="UP001211065"/>
    </source>
</evidence>
<sequence length="239" mass="27813">MDNSINCNFNARFALERTEENSNFFHKSFRVKSNKFQKKDSAKDLTDSTEYSEKSEYFTECPSSNKRRRNKIKKQLHRPQFNQFSPQNSKDNEKCVKVSGNISSQEAYCSPNKTNEAEFSNDAEQGWISIKDIFVACSDKCRNNNDTQKSQIQKHRISYSTITKITTVENVDSSFTSKGTCMDKCKSSKGDTLFKERCYVNKESKFLHERWNEMLKNAMPLNNIVEQNNADSVYYLHLD</sequence>
<evidence type="ECO:0000313" key="1">
    <source>
        <dbReference type="EMBL" id="KAJ3214351.1"/>
    </source>
</evidence>
<dbReference type="Proteomes" id="UP001211065">
    <property type="component" value="Unassembled WGS sequence"/>
</dbReference>
<organism evidence="1 2">
    <name type="scientific">Clydaea vesicula</name>
    <dbReference type="NCBI Taxonomy" id="447962"/>
    <lineage>
        <taxon>Eukaryota</taxon>
        <taxon>Fungi</taxon>
        <taxon>Fungi incertae sedis</taxon>
        <taxon>Chytridiomycota</taxon>
        <taxon>Chytridiomycota incertae sedis</taxon>
        <taxon>Chytridiomycetes</taxon>
        <taxon>Lobulomycetales</taxon>
        <taxon>Lobulomycetaceae</taxon>
        <taxon>Clydaea</taxon>
    </lineage>
</organism>
<comment type="caution">
    <text evidence="1">The sequence shown here is derived from an EMBL/GenBank/DDBJ whole genome shotgun (WGS) entry which is preliminary data.</text>
</comment>
<dbReference type="EMBL" id="JADGJW010000628">
    <property type="protein sequence ID" value="KAJ3214351.1"/>
    <property type="molecule type" value="Genomic_DNA"/>
</dbReference>
<keyword evidence="2" id="KW-1185">Reference proteome</keyword>
<reference evidence="1" key="1">
    <citation type="submission" date="2020-05" db="EMBL/GenBank/DDBJ databases">
        <title>Phylogenomic resolution of chytrid fungi.</title>
        <authorList>
            <person name="Stajich J.E."/>
            <person name="Amses K."/>
            <person name="Simmons R."/>
            <person name="Seto K."/>
            <person name="Myers J."/>
            <person name="Bonds A."/>
            <person name="Quandt C.A."/>
            <person name="Barry K."/>
            <person name="Liu P."/>
            <person name="Grigoriev I."/>
            <person name="Longcore J.E."/>
            <person name="James T.Y."/>
        </authorList>
    </citation>
    <scope>NUCLEOTIDE SEQUENCE</scope>
    <source>
        <strain evidence="1">JEL0476</strain>
    </source>
</reference>
<accession>A0AAD5TXK5</accession>